<reference evidence="2 3" key="1">
    <citation type="journal article" date="2020" name="Mol. Plant">
        <title>The Chromosome-Based Rubber Tree Genome Provides New Insights into Spurge Genome Evolution and Rubber Biosynthesis.</title>
        <authorList>
            <person name="Liu J."/>
            <person name="Shi C."/>
            <person name="Shi C.C."/>
            <person name="Li W."/>
            <person name="Zhang Q.J."/>
            <person name="Zhang Y."/>
            <person name="Li K."/>
            <person name="Lu H.F."/>
            <person name="Shi C."/>
            <person name="Zhu S.T."/>
            <person name="Xiao Z.Y."/>
            <person name="Nan H."/>
            <person name="Yue Y."/>
            <person name="Zhu X.G."/>
            <person name="Wu Y."/>
            <person name="Hong X.N."/>
            <person name="Fan G.Y."/>
            <person name="Tong Y."/>
            <person name="Zhang D."/>
            <person name="Mao C.L."/>
            <person name="Liu Y.L."/>
            <person name="Hao S.J."/>
            <person name="Liu W.Q."/>
            <person name="Lv M.Q."/>
            <person name="Zhang H.B."/>
            <person name="Liu Y."/>
            <person name="Hu-Tang G.R."/>
            <person name="Wang J.P."/>
            <person name="Wang J.H."/>
            <person name="Sun Y.H."/>
            <person name="Ni S.B."/>
            <person name="Chen W.B."/>
            <person name="Zhang X.C."/>
            <person name="Jiao Y.N."/>
            <person name="Eichler E.E."/>
            <person name="Li G.H."/>
            <person name="Liu X."/>
            <person name="Gao L.Z."/>
        </authorList>
    </citation>
    <scope>NUCLEOTIDE SEQUENCE [LARGE SCALE GENOMIC DNA]</scope>
    <source>
        <strain evidence="3">cv. GT1</strain>
        <tissue evidence="2">Leaf</tissue>
    </source>
</reference>
<gene>
    <name evidence="2" type="ORF">GH714_012907</name>
</gene>
<organism evidence="2 3">
    <name type="scientific">Hevea brasiliensis</name>
    <name type="common">Para rubber tree</name>
    <name type="synonym">Siphonia brasiliensis</name>
    <dbReference type="NCBI Taxonomy" id="3981"/>
    <lineage>
        <taxon>Eukaryota</taxon>
        <taxon>Viridiplantae</taxon>
        <taxon>Streptophyta</taxon>
        <taxon>Embryophyta</taxon>
        <taxon>Tracheophyta</taxon>
        <taxon>Spermatophyta</taxon>
        <taxon>Magnoliopsida</taxon>
        <taxon>eudicotyledons</taxon>
        <taxon>Gunneridae</taxon>
        <taxon>Pentapetalae</taxon>
        <taxon>rosids</taxon>
        <taxon>fabids</taxon>
        <taxon>Malpighiales</taxon>
        <taxon>Euphorbiaceae</taxon>
        <taxon>Crotonoideae</taxon>
        <taxon>Micrandreae</taxon>
        <taxon>Hevea</taxon>
    </lineage>
</organism>
<evidence type="ECO:0000313" key="2">
    <source>
        <dbReference type="EMBL" id="KAF2296926.1"/>
    </source>
</evidence>
<feature type="compositionally biased region" description="Basic and acidic residues" evidence="1">
    <location>
        <begin position="32"/>
        <end position="44"/>
    </location>
</feature>
<evidence type="ECO:0000313" key="3">
    <source>
        <dbReference type="Proteomes" id="UP000467840"/>
    </source>
</evidence>
<keyword evidence="3" id="KW-1185">Reference proteome</keyword>
<evidence type="ECO:0008006" key="4">
    <source>
        <dbReference type="Google" id="ProtNLM"/>
    </source>
</evidence>
<dbReference type="EMBL" id="JAAGAX010000012">
    <property type="protein sequence ID" value="KAF2296926.1"/>
    <property type="molecule type" value="Genomic_DNA"/>
</dbReference>
<sequence>MNTDLNMEDRNESYCKMVMDELFGGSGDDSGDNNKAKDRGSNEQIKEVKFDGNNVVTNLASFEEGPQLVMKDNRMWKMKTICSSHNHDLDPATSMFMVGHRNITPSMKRVLKANDICEIRPCKSIKMLEVQASGLENLSHMSKDCLS</sequence>
<feature type="region of interest" description="Disordered" evidence="1">
    <location>
        <begin position="25"/>
        <end position="44"/>
    </location>
</feature>
<dbReference type="AlphaFoldDB" id="A0A6A6LA60"/>
<name>A0A6A6LA60_HEVBR</name>
<dbReference type="Proteomes" id="UP000467840">
    <property type="component" value="Chromosome 18"/>
</dbReference>
<protein>
    <recommendedName>
        <fullName evidence="4">Protein FAR1-RELATED SEQUENCE</fullName>
    </recommendedName>
</protein>
<accession>A0A6A6LA60</accession>
<comment type="caution">
    <text evidence="2">The sequence shown here is derived from an EMBL/GenBank/DDBJ whole genome shotgun (WGS) entry which is preliminary data.</text>
</comment>
<proteinExistence type="predicted"/>
<evidence type="ECO:0000256" key="1">
    <source>
        <dbReference type="SAM" id="MobiDB-lite"/>
    </source>
</evidence>